<sequence length="343" mass="37440">MLASKTIISEAVNGRIDWMEKTGKNKWRQESWTIPVSLMLHVLLGATYLLSSGYSPAPAEPETVSVEMVEPPKPEPPPKPEEKKAEEPPPPAQEKPKEPPPVPAPEPEPPPSVMSGVPVRPSPTQMDERDEQGEEEAGGQDQKAPEKQAETQPTTPASAEPVETNERPEAPDAQTNAEQSEILSGDAPKQPDPAAVVSQVPKPEPKPAQEQSATAKPDGEGDPNLKPAKKILAGAKRPGPMMRQIFGNLPPRQRVRQLCFAEVVAQVTAARQGQPPDGQQDVERMIVDNVLNAKGAFNVGAQWFPINYQCKVDIENYVVTEFRYDIGARLTPEDVKRLKLVVQ</sequence>
<evidence type="ECO:0000313" key="3">
    <source>
        <dbReference type="Proteomes" id="UP000565286"/>
    </source>
</evidence>
<gene>
    <name evidence="2" type="ORF">GGQ73_001618</name>
</gene>
<accession>A0A7W6C4Q1</accession>
<dbReference type="Pfam" id="PF06059">
    <property type="entry name" value="DUF930"/>
    <property type="match status" value="1"/>
</dbReference>
<feature type="compositionally biased region" description="Polar residues" evidence="1">
    <location>
        <begin position="173"/>
        <end position="182"/>
    </location>
</feature>
<evidence type="ECO:0000313" key="2">
    <source>
        <dbReference type="EMBL" id="MBB3945683.1"/>
    </source>
</evidence>
<keyword evidence="3" id="KW-1185">Reference proteome</keyword>
<dbReference type="AlphaFoldDB" id="A0A7W6C4Q1"/>
<dbReference type="EMBL" id="JACIDV010000004">
    <property type="protein sequence ID" value="MBB3945683.1"/>
    <property type="molecule type" value="Genomic_DNA"/>
</dbReference>
<feature type="compositionally biased region" description="Acidic residues" evidence="1">
    <location>
        <begin position="128"/>
        <end position="138"/>
    </location>
</feature>
<name>A0A7W6C4Q1_9HYPH</name>
<feature type="compositionally biased region" description="Basic and acidic residues" evidence="1">
    <location>
        <begin position="70"/>
        <end position="87"/>
    </location>
</feature>
<dbReference type="RefSeq" id="WP_183895326.1">
    <property type="nucleotide sequence ID" value="NZ_JACIDV010000004.1"/>
</dbReference>
<proteinExistence type="predicted"/>
<organism evidence="2 3">
    <name type="scientific">Rhizobium skierniewicense</name>
    <dbReference type="NCBI Taxonomy" id="984260"/>
    <lineage>
        <taxon>Bacteria</taxon>
        <taxon>Pseudomonadati</taxon>
        <taxon>Pseudomonadota</taxon>
        <taxon>Alphaproteobacteria</taxon>
        <taxon>Hyphomicrobiales</taxon>
        <taxon>Rhizobiaceae</taxon>
        <taxon>Rhizobium/Agrobacterium group</taxon>
        <taxon>Rhizobium</taxon>
    </lineage>
</organism>
<dbReference type="InterPro" id="IPR009273">
    <property type="entry name" value="DUF930"/>
</dbReference>
<feature type="compositionally biased region" description="Pro residues" evidence="1">
    <location>
        <begin position="88"/>
        <end position="112"/>
    </location>
</feature>
<dbReference type="Proteomes" id="UP000565286">
    <property type="component" value="Unassembled WGS sequence"/>
</dbReference>
<protein>
    <recommendedName>
        <fullName evidence="4">DUF930 domain-containing protein</fullName>
    </recommendedName>
</protein>
<evidence type="ECO:0008006" key="4">
    <source>
        <dbReference type="Google" id="ProtNLM"/>
    </source>
</evidence>
<evidence type="ECO:0000256" key="1">
    <source>
        <dbReference type="SAM" id="MobiDB-lite"/>
    </source>
</evidence>
<feature type="region of interest" description="Disordered" evidence="1">
    <location>
        <begin position="55"/>
        <end position="227"/>
    </location>
</feature>
<comment type="caution">
    <text evidence="2">The sequence shown here is derived from an EMBL/GenBank/DDBJ whole genome shotgun (WGS) entry which is preliminary data.</text>
</comment>
<reference evidence="2 3" key="1">
    <citation type="submission" date="2020-08" db="EMBL/GenBank/DDBJ databases">
        <title>Genomic Encyclopedia of Type Strains, Phase IV (KMG-IV): sequencing the most valuable type-strain genomes for metagenomic binning, comparative biology and taxonomic classification.</title>
        <authorList>
            <person name="Goeker M."/>
        </authorList>
    </citation>
    <scope>NUCLEOTIDE SEQUENCE [LARGE SCALE GENOMIC DNA]</scope>
    <source>
        <strain evidence="2 3">DSM 26438</strain>
    </source>
</reference>